<evidence type="ECO:0000313" key="2">
    <source>
        <dbReference type="Proteomes" id="UP000015351"/>
    </source>
</evidence>
<comment type="caution">
    <text evidence="1">The sequence shown here is derived from an EMBL/GenBank/DDBJ whole genome shotgun (WGS) entry which is preliminary data.</text>
</comment>
<name>S9QE66_9RHOB</name>
<accession>S9QE66</accession>
<proteinExistence type="predicted"/>
<evidence type="ECO:0000313" key="1">
    <source>
        <dbReference type="EMBL" id="EPX78217.1"/>
    </source>
</evidence>
<gene>
    <name evidence="1" type="ORF">thalar_02446</name>
</gene>
<keyword evidence="2" id="KW-1185">Reference proteome</keyword>
<reference evidence="2" key="1">
    <citation type="journal article" date="2013" name="Stand. Genomic Sci.">
        <title>Genome sequence of the Litoreibacter arenae type strain (DSM 19593(T)), a member of the Roseobacter clade isolated from sea sand.</title>
        <authorList>
            <person name="Riedel T."/>
            <person name="Fiebig A."/>
            <person name="Petersen J."/>
            <person name="Gronow S."/>
            <person name="Kyrpides N.C."/>
            <person name="Goker M."/>
            <person name="Klenk H.P."/>
        </authorList>
    </citation>
    <scope>NUCLEOTIDE SEQUENCE [LARGE SCALE GENOMIC DNA]</scope>
    <source>
        <strain evidence="2">DSM 19593</strain>
    </source>
</reference>
<protein>
    <submittedName>
        <fullName evidence="1">Uncharacterized protein</fullName>
    </submittedName>
</protein>
<dbReference type="RefSeq" id="WP_021101375.1">
    <property type="nucleotide sequence ID" value="NZ_KE557311.1"/>
</dbReference>
<organism evidence="1 2">
    <name type="scientific">Litoreibacter arenae DSM 19593</name>
    <dbReference type="NCBI Taxonomy" id="1123360"/>
    <lineage>
        <taxon>Bacteria</taxon>
        <taxon>Pseudomonadati</taxon>
        <taxon>Pseudomonadota</taxon>
        <taxon>Alphaproteobacteria</taxon>
        <taxon>Rhodobacterales</taxon>
        <taxon>Roseobacteraceae</taxon>
        <taxon>Litoreibacter</taxon>
    </lineage>
</organism>
<dbReference type="EMBL" id="AONI01000013">
    <property type="protein sequence ID" value="EPX78217.1"/>
    <property type="molecule type" value="Genomic_DNA"/>
</dbReference>
<dbReference type="AlphaFoldDB" id="S9QE66"/>
<dbReference type="Proteomes" id="UP000015351">
    <property type="component" value="Unassembled WGS sequence"/>
</dbReference>
<dbReference type="HOGENOM" id="CLU_3137374_0_0_5"/>
<sequence>MHLKDEWAAADYAGKLEQLPKSALEVRLEQKGNFHIYVRPLLHGTLGKK</sequence>